<evidence type="ECO:0000313" key="2">
    <source>
        <dbReference type="Proteomes" id="UP000198948"/>
    </source>
</evidence>
<reference evidence="1 2" key="1">
    <citation type="submission" date="2016-10" db="EMBL/GenBank/DDBJ databases">
        <authorList>
            <person name="de Groot N.N."/>
        </authorList>
    </citation>
    <scope>NUCLEOTIDE SEQUENCE [LARGE SCALE GENOMIC DNA]</scope>
    <source>
        <strain evidence="1 2">DSM 13760</strain>
    </source>
</reference>
<accession>A0A1H9SQJ5</accession>
<dbReference type="EMBL" id="FOHA01000008">
    <property type="protein sequence ID" value="SER87292.1"/>
    <property type="molecule type" value="Genomic_DNA"/>
</dbReference>
<evidence type="ECO:0000313" key="1">
    <source>
        <dbReference type="EMBL" id="SER87292.1"/>
    </source>
</evidence>
<protein>
    <recommendedName>
        <fullName evidence="3">MazG nucleotide pyrophosphohydrolase domain-containing protein</fullName>
    </recommendedName>
</protein>
<sequence length="91" mass="10284">MKKNGARIIELSRKVIDDSYTVVDYLEEGENREAQEYLALAKEGMDQLWYEIGVAEGTAETGKDVSELMYLMQYIYMASTGLTMAKGKVKC</sequence>
<dbReference type="Proteomes" id="UP000198948">
    <property type="component" value="Unassembled WGS sequence"/>
</dbReference>
<evidence type="ECO:0008006" key="3">
    <source>
        <dbReference type="Google" id="ProtNLM"/>
    </source>
</evidence>
<keyword evidence="2" id="KW-1185">Reference proteome</keyword>
<name>A0A1H9SQJ5_9LACT</name>
<organism evidence="1 2">
    <name type="scientific">Isobaculum melis</name>
    <dbReference type="NCBI Taxonomy" id="142588"/>
    <lineage>
        <taxon>Bacteria</taxon>
        <taxon>Bacillati</taxon>
        <taxon>Bacillota</taxon>
        <taxon>Bacilli</taxon>
        <taxon>Lactobacillales</taxon>
        <taxon>Carnobacteriaceae</taxon>
        <taxon>Isobaculum</taxon>
    </lineage>
</organism>
<gene>
    <name evidence="1" type="ORF">SAMN04488559_108110</name>
</gene>
<dbReference type="RefSeq" id="WP_092652130.1">
    <property type="nucleotide sequence ID" value="NZ_FOHA01000008.1"/>
</dbReference>
<dbReference type="AlphaFoldDB" id="A0A1H9SQJ5"/>
<proteinExistence type="predicted"/>